<dbReference type="CDD" id="cd00293">
    <property type="entry name" value="USP-like"/>
    <property type="match status" value="1"/>
</dbReference>
<comment type="caution">
    <text evidence="2">The sequence shown here is derived from an EMBL/GenBank/DDBJ whole genome shotgun (WGS) entry which is preliminary data.</text>
</comment>
<dbReference type="EMBL" id="JBHSXQ010000001">
    <property type="protein sequence ID" value="MFC6903979.1"/>
    <property type="molecule type" value="Genomic_DNA"/>
</dbReference>
<dbReference type="InterPro" id="IPR006015">
    <property type="entry name" value="Universal_stress_UspA"/>
</dbReference>
<organism evidence="2 3">
    <name type="scientific">Halalkalicoccus tibetensis</name>
    <dbReference type="NCBI Taxonomy" id="175632"/>
    <lineage>
        <taxon>Archaea</taxon>
        <taxon>Methanobacteriati</taxon>
        <taxon>Methanobacteriota</taxon>
        <taxon>Stenosarchaea group</taxon>
        <taxon>Halobacteria</taxon>
        <taxon>Halobacteriales</taxon>
        <taxon>Halococcaceae</taxon>
        <taxon>Halalkalicoccus</taxon>
    </lineage>
</organism>
<dbReference type="Gene3D" id="3.40.50.620">
    <property type="entry name" value="HUPs"/>
    <property type="match status" value="1"/>
</dbReference>
<dbReference type="Proteomes" id="UP001596312">
    <property type="component" value="Unassembled WGS sequence"/>
</dbReference>
<feature type="domain" description="UspA" evidence="1">
    <location>
        <begin position="1"/>
        <end position="143"/>
    </location>
</feature>
<reference evidence="2 3" key="1">
    <citation type="journal article" date="2019" name="Int. J. Syst. Evol. Microbiol.">
        <title>The Global Catalogue of Microorganisms (GCM) 10K type strain sequencing project: providing services to taxonomists for standard genome sequencing and annotation.</title>
        <authorList>
            <consortium name="The Broad Institute Genomics Platform"/>
            <consortium name="The Broad Institute Genome Sequencing Center for Infectious Disease"/>
            <person name="Wu L."/>
            <person name="Ma J."/>
        </authorList>
    </citation>
    <scope>NUCLEOTIDE SEQUENCE [LARGE SCALE GENOMIC DNA]</scope>
    <source>
        <strain evidence="2 3">CGMCC 1.3240</strain>
    </source>
</reference>
<keyword evidence="3" id="KW-1185">Reference proteome</keyword>
<evidence type="ECO:0000259" key="1">
    <source>
        <dbReference type="Pfam" id="PF00582"/>
    </source>
</evidence>
<gene>
    <name evidence="2" type="ORF">ACFQGH_02060</name>
</gene>
<dbReference type="InterPro" id="IPR006016">
    <property type="entry name" value="UspA"/>
</dbReference>
<evidence type="ECO:0000313" key="2">
    <source>
        <dbReference type="EMBL" id="MFC6903979.1"/>
    </source>
</evidence>
<dbReference type="RefSeq" id="WP_340602477.1">
    <property type="nucleotide sequence ID" value="NZ_JBBMXV010000001.1"/>
</dbReference>
<dbReference type="InterPro" id="IPR014729">
    <property type="entry name" value="Rossmann-like_a/b/a_fold"/>
</dbReference>
<dbReference type="Pfam" id="PF00582">
    <property type="entry name" value="Usp"/>
    <property type="match status" value="1"/>
</dbReference>
<dbReference type="InterPro" id="IPR051688">
    <property type="entry name" value="USP_A"/>
</dbReference>
<dbReference type="SUPFAM" id="SSF52402">
    <property type="entry name" value="Adenine nucleotide alpha hydrolases-like"/>
    <property type="match status" value="1"/>
</dbReference>
<name>A0ABD5UYP3_9EURY</name>
<dbReference type="AlphaFoldDB" id="A0ABD5UYP3"/>
<accession>A0ABD5UYP3</accession>
<dbReference type="PRINTS" id="PR01438">
    <property type="entry name" value="UNVRSLSTRESS"/>
</dbReference>
<dbReference type="PANTHER" id="PTHR43010">
    <property type="entry name" value="UNIVERSAL STRESS PROTEIN SLR1230"/>
    <property type="match status" value="1"/>
</dbReference>
<proteinExistence type="predicted"/>
<protein>
    <submittedName>
        <fullName evidence="2">Universal stress protein</fullName>
    </submittedName>
</protein>
<evidence type="ECO:0000313" key="3">
    <source>
        <dbReference type="Proteomes" id="UP001596312"/>
    </source>
</evidence>
<sequence length="143" mass="15533">MAQNILVPIDGSPQAQEAFEYALEEFPDATITVITVLNPAEMSAGGTEMGMASYADQWMDAEEERAEQRFEEAREVAEGYGADLRSETVLGRPARAIVDYAEENAIDQVVMGSHGRDGVSRILLGSVAETVVRRSPCPVTVVR</sequence>
<dbReference type="PANTHER" id="PTHR43010:SF1">
    <property type="entry name" value="USPA DOMAIN-CONTAINING PROTEIN"/>
    <property type="match status" value="1"/>
</dbReference>